<dbReference type="Proteomes" id="UP001153636">
    <property type="component" value="Chromosome 2"/>
</dbReference>
<dbReference type="PROSITE" id="PS00028">
    <property type="entry name" value="ZINC_FINGER_C2H2_1"/>
    <property type="match status" value="1"/>
</dbReference>
<dbReference type="PANTHER" id="PTHR24409">
    <property type="entry name" value="ZINC FINGER PROTEIN 142"/>
    <property type="match status" value="1"/>
</dbReference>
<dbReference type="AlphaFoldDB" id="A0A9P0CWD0"/>
<evidence type="ECO:0000256" key="3">
    <source>
        <dbReference type="ARBA" id="ARBA00022771"/>
    </source>
</evidence>
<evidence type="ECO:0000256" key="1">
    <source>
        <dbReference type="ARBA" id="ARBA00022723"/>
    </source>
</evidence>
<accession>A0A9P0CWD0</accession>
<dbReference type="Pfam" id="PF00096">
    <property type="entry name" value="zf-C2H2"/>
    <property type="match status" value="2"/>
</dbReference>
<dbReference type="Gene3D" id="3.30.160.60">
    <property type="entry name" value="Classic Zinc Finger"/>
    <property type="match status" value="1"/>
</dbReference>
<sequence length="211" mass="23940">MFVNDLRLASMDLDKLHLLEGLFVSTPVCAVRVTELDSRYTCDQCGRSYKHKTNLCNHKREECGKPPSYFCPICKKGFKKKQHLQRHLVVHNELDLTGQNVDPEIMRQIIPFVSKPEPRFEPTPSLSLLPSKNTSNALLHSTVPQNYPPLPSLSVFSRENMVNFPPMMHYHNVPMPHIPQVQYGTGDGRCLPSSEASHSFGLEAKLENTET</sequence>
<dbReference type="SMART" id="SM00355">
    <property type="entry name" value="ZnF_C2H2"/>
    <property type="match status" value="2"/>
</dbReference>
<dbReference type="GO" id="GO:0008270">
    <property type="term" value="F:zinc ion binding"/>
    <property type="evidence" value="ECO:0007669"/>
    <property type="project" value="UniProtKB-KW"/>
</dbReference>
<dbReference type="OrthoDB" id="3437960at2759"/>
<protein>
    <recommendedName>
        <fullName evidence="5">C2H2-type domain-containing protein</fullName>
    </recommendedName>
</protein>
<organism evidence="6 7">
    <name type="scientific">Psylliodes chrysocephalus</name>
    <dbReference type="NCBI Taxonomy" id="3402493"/>
    <lineage>
        <taxon>Eukaryota</taxon>
        <taxon>Metazoa</taxon>
        <taxon>Ecdysozoa</taxon>
        <taxon>Arthropoda</taxon>
        <taxon>Hexapoda</taxon>
        <taxon>Insecta</taxon>
        <taxon>Pterygota</taxon>
        <taxon>Neoptera</taxon>
        <taxon>Endopterygota</taxon>
        <taxon>Coleoptera</taxon>
        <taxon>Polyphaga</taxon>
        <taxon>Cucujiformia</taxon>
        <taxon>Chrysomeloidea</taxon>
        <taxon>Chrysomelidae</taxon>
        <taxon>Galerucinae</taxon>
        <taxon>Alticini</taxon>
        <taxon>Psylliodes</taxon>
    </lineage>
</organism>
<keyword evidence="1" id="KW-0479">Metal-binding</keyword>
<reference evidence="6" key="1">
    <citation type="submission" date="2022-01" db="EMBL/GenBank/DDBJ databases">
        <authorList>
            <person name="King R."/>
        </authorList>
    </citation>
    <scope>NUCLEOTIDE SEQUENCE</scope>
</reference>
<keyword evidence="4" id="KW-0862">Zinc</keyword>
<dbReference type="EMBL" id="OV651814">
    <property type="protein sequence ID" value="CAH1105887.1"/>
    <property type="molecule type" value="Genomic_DNA"/>
</dbReference>
<evidence type="ECO:0000256" key="2">
    <source>
        <dbReference type="ARBA" id="ARBA00022737"/>
    </source>
</evidence>
<dbReference type="GO" id="GO:0000981">
    <property type="term" value="F:DNA-binding transcription factor activity, RNA polymerase II-specific"/>
    <property type="evidence" value="ECO:0007669"/>
    <property type="project" value="TreeGrafter"/>
</dbReference>
<evidence type="ECO:0000313" key="6">
    <source>
        <dbReference type="EMBL" id="CAH1105887.1"/>
    </source>
</evidence>
<evidence type="ECO:0000313" key="7">
    <source>
        <dbReference type="Proteomes" id="UP001153636"/>
    </source>
</evidence>
<dbReference type="PANTHER" id="PTHR24409:SF420">
    <property type="entry name" value="IP01303P"/>
    <property type="match status" value="1"/>
</dbReference>
<dbReference type="SUPFAM" id="SSF57667">
    <property type="entry name" value="beta-beta-alpha zinc fingers"/>
    <property type="match status" value="1"/>
</dbReference>
<gene>
    <name evidence="6" type="ORF">PSYICH_LOCUS7417</name>
</gene>
<evidence type="ECO:0000256" key="4">
    <source>
        <dbReference type="ARBA" id="ARBA00022833"/>
    </source>
</evidence>
<proteinExistence type="predicted"/>
<keyword evidence="3" id="KW-0863">Zinc-finger</keyword>
<dbReference type="InterPro" id="IPR036236">
    <property type="entry name" value="Znf_C2H2_sf"/>
</dbReference>
<dbReference type="InterPro" id="IPR013087">
    <property type="entry name" value="Znf_C2H2_type"/>
</dbReference>
<evidence type="ECO:0000259" key="5">
    <source>
        <dbReference type="PROSITE" id="PS00028"/>
    </source>
</evidence>
<feature type="domain" description="C2H2-type" evidence="5">
    <location>
        <begin position="71"/>
        <end position="91"/>
    </location>
</feature>
<name>A0A9P0CWD0_9CUCU</name>
<keyword evidence="2" id="KW-0677">Repeat</keyword>
<keyword evidence="7" id="KW-1185">Reference proteome</keyword>
<dbReference type="GO" id="GO:0005634">
    <property type="term" value="C:nucleus"/>
    <property type="evidence" value="ECO:0007669"/>
    <property type="project" value="TreeGrafter"/>
</dbReference>
<dbReference type="GO" id="GO:0000977">
    <property type="term" value="F:RNA polymerase II transcription regulatory region sequence-specific DNA binding"/>
    <property type="evidence" value="ECO:0007669"/>
    <property type="project" value="TreeGrafter"/>
</dbReference>